<organism evidence="1 2">
    <name type="scientific">Diphasiastrum complanatum</name>
    <name type="common">Issler's clubmoss</name>
    <name type="synonym">Lycopodium complanatum</name>
    <dbReference type="NCBI Taxonomy" id="34168"/>
    <lineage>
        <taxon>Eukaryota</taxon>
        <taxon>Viridiplantae</taxon>
        <taxon>Streptophyta</taxon>
        <taxon>Embryophyta</taxon>
        <taxon>Tracheophyta</taxon>
        <taxon>Lycopodiopsida</taxon>
        <taxon>Lycopodiales</taxon>
        <taxon>Lycopodiaceae</taxon>
        <taxon>Lycopodioideae</taxon>
        <taxon>Diphasiastrum</taxon>
    </lineage>
</organism>
<name>A0ACC2CQN9_DIPCM</name>
<comment type="caution">
    <text evidence="1">The sequence shown here is derived from an EMBL/GenBank/DDBJ whole genome shotgun (WGS) entry which is preliminary data.</text>
</comment>
<sequence length="563" mass="63437">MALRRYGSSVVSWWCSPLQSHWWRRAYSSAWNPHTGSSEDAYQVLGLPHDCTDTSIRAAFRRLAKATHPDLQPFQAASPALTAQFVRILAAYQILSDPQRRAYYDEQLRLHRHSGLHVHNTSDADEGFQGSLHNKTKDCNQKSHLTEGMEVVEWLRQYRIAVADMIHCQELGSGIGLQEELRGGLQLALRKAYFGPRLKSNQLFPDCFEADERAQSEFSDILQLVSGRYLFGAVREEHMQQKLVSDREHTLPQIMPSPLSNHKIGPAAYFPMKNLEGNFAHKDYVSHVMASEKGHKDLQVKCLPKMTTSGAYANLELTIRGKVIARASRVLLQHGHTSTSNDQIDCVSVYICPKEAENYFQEDSVNELRTEAAAQDAICHSNPSILLGKIKGLCSTESDQTCTVHGPDGRKTHIVLQHKTPFVRHIHWYKLSEDGPQCECRCRRARMPPSRFWLFEPRNASHNIGGWYIETFGRSKESEGRRSSRHSQSFKHGQGLSVFSSSEAWSGNANALSQLGLRKLSEAAMVFCIYQTLQAIADADDLLVHLKSSQVPRSGIISREDAS</sequence>
<evidence type="ECO:0000313" key="2">
    <source>
        <dbReference type="Proteomes" id="UP001162992"/>
    </source>
</evidence>
<dbReference type="EMBL" id="CM055100">
    <property type="protein sequence ID" value="KAJ7544238.1"/>
    <property type="molecule type" value="Genomic_DNA"/>
</dbReference>
<evidence type="ECO:0000313" key="1">
    <source>
        <dbReference type="EMBL" id="KAJ7544238.1"/>
    </source>
</evidence>
<accession>A0ACC2CQN9</accession>
<keyword evidence="2" id="KW-1185">Reference proteome</keyword>
<proteinExistence type="predicted"/>
<reference evidence="2" key="1">
    <citation type="journal article" date="2024" name="Proc. Natl. Acad. Sci. U.S.A.">
        <title>Extraordinary preservation of gene collinearity over three hundred million years revealed in homosporous lycophytes.</title>
        <authorList>
            <person name="Li C."/>
            <person name="Wickell D."/>
            <person name="Kuo L.Y."/>
            <person name="Chen X."/>
            <person name="Nie B."/>
            <person name="Liao X."/>
            <person name="Peng D."/>
            <person name="Ji J."/>
            <person name="Jenkins J."/>
            <person name="Williams M."/>
            <person name="Shu S."/>
            <person name="Plott C."/>
            <person name="Barry K."/>
            <person name="Rajasekar S."/>
            <person name="Grimwood J."/>
            <person name="Han X."/>
            <person name="Sun S."/>
            <person name="Hou Z."/>
            <person name="He W."/>
            <person name="Dai G."/>
            <person name="Sun C."/>
            <person name="Schmutz J."/>
            <person name="Leebens-Mack J.H."/>
            <person name="Li F.W."/>
            <person name="Wang L."/>
        </authorList>
    </citation>
    <scope>NUCLEOTIDE SEQUENCE [LARGE SCALE GENOMIC DNA]</scope>
    <source>
        <strain evidence="2">cv. PW_Plant_1</strain>
    </source>
</reference>
<protein>
    <submittedName>
        <fullName evidence="1">Uncharacterized protein</fullName>
    </submittedName>
</protein>
<gene>
    <name evidence="1" type="ORF">O6H91_09G070400</name>
</gene>
<dbReference type="Proteomes" id="UP001162992">
    <property type="component" value="Chromosome 9"/>
</dbReference>